<dbReference type="Proteomes" id="UP000002745">
    <property type="component" value="Chromosome"/>
</dbReference>
<accession>C6XQP2</accession>
<evidence type="ECO:0008006" key="4">
    <source>
        <dbReference type="Google" id="ProtNLM"/>
    </source>
</evidence>
<dbReference type="RefSeq" id="WP_015826798.1">
    <property type="nucleotide sequence ID" value="NC_012982.1"/>
</dbReference>
<keyword evidence="3" id="KW-1185">Reference proteome</keyword>
<protein>
    <recommendedName>
        <fullName evidence="4">DUF4142 domain-containing protein</fullName>
    </recommendedName>
</protein>
<dbReference type="OrthoDB" id="7632609at2"/>
<proteinExistence type="predicted"/>
<dbReference type="EMBL" id="CP001678">
    <property type="protein sequence ID" value="ACT58648.1"/>
    <property type="molecule type" value="Genomic_DNA"/>
</dbReference>
<feature type="signal peptide" evidence="1">
    <location>
        <begin position="1"/>
        <end position="24"/>
    </location>
</feature>
<dbReference type="eggNOG" id="ENOG502ZR48">
    <property type="taxonomic scope" value="Bacteria"/>
</dbReference>
<feature type="chain" id="PRO_5002971626" description="DUF4142 domain-containing protein" evidence="1">
    <location>
        <begin position="25"/>
        <end position="168"/>
    </location>
</feature>
<organism evidence="2 3">
    <name type="scientific">Hirschia baltica (strain ATCC 49814 / DSM 5838 / IFAM 1418)</name>
    <dbReference type="NCBI Taxonomy" id="582402"/>
    <lineage>
        <taxon>Bacteria</taxon>
        <taxon>Pseudomonadati</taxon>
        <taxon>Pseudomonadota</taxon>
        <taxon>Alphaproteobacteria</taxon>
        <taxon>Hyphomonadales</taxon>
        <taxon>Hyphomonadaceae</taxon>
        <taxon>Hirschia</taxon>
    </lineage>
</organism>
<dbReference type="HOGENOM" id="CLU_1667288_0_0_5"/>
<dbReference type="AlphaFoldDB" id="C6XQP2"/>
<gene>
    <name evidence="2" type="ordered locus">Hbal_0954</name>
</gene>
<sequence length="168" mass="17759">MKHKNTRSHALKAIILTLAFGVSAPLALGDAQDARVFGVTAAQLLETAKMAEGDALAYPSLNAPEISQGFISDLQRFGISAARLSREIKEIDGPEDFQCIFRGMAKETGDQLNAISTAQTGADQADALKRLVTMLDDAVMVSEATARTFEGKAPAIDSSTIIGSCSIE</sequence>
<dbReference type="KEGG" id="hba:Hbal_0954"/>
<evidence type="ECO:0000313" key="2">
    <source>
        <dbReference type="EMBL" id="ACT58648.1"/>
    </source>
</evidence>
<evidence type="ECO:0000313" key="3">
    <source>
        <dbReference type="Proteomes" id="UP000002745"/>
    </source>
</evidence>
<dbReference type="STRING" id="582402.Hbal_0954"/>
<evidence type="ECO:0000256" key="1">
    <source>
        <dbReference type="SAM" id="SignalP"/>
    </source>
</evidence>
<keyword evidence="1" id="KW-0732">Signal</keyword>
<reference evidence="3" key="1">
    <citation type="journal article" date="2011" name="J. Bacteriol.">
        <title>Genome sequences of eight morphologically diverse alphaproteobacteria.</title>
        <authorList>
            <consortium name="US DOE Joint Genome Institute"/>
            <person name="Brown P.J."/>
            <person name="Kysela D.T."/>
            <person name="Buechlein A."/>
            <person name="Hemmerich C."/>
            <person name="Brun Y.V."/>
        </authorList>
    </citation>
    <scope>NUCLEOTIDE SEQUENCE [LARGE SCALE GENOMIC DNA]</scope>
    <source>
        <strain evidence="3">ATCC 49814 / DSM 5838 / IFAM 1418</strain>
    </source>
</reference>
<name>C6XQP2_HIRBI</name>